<name>T1IET8_RHOPR</name>
<dbReference type="OMA" id="WCAAFTR"/>
<dbReference type="GO" id="GO:0034417">
    <property type="term" value="F:bisphosphoglycerate 3-phosphatase activity"/>
    <property type="evidence" value="ECO:0007669"/>
    <property type="project" value="UniProtKB-EC"/>
</dbReference>
<dbReference type="EnsemblMetazoa" id="RPRC014807-RA">
    <property type="protein sequence ID" value="RPRC014807-PA"/>
    <property type="gene ID" value="RPRC014807"/>
</dbReference>
<dbReference type="AlphaFoldDB" id="T1IET8"/>
<evidence type="ECO:0000256" key="1">
    <source>
        <dbReference type="ARBA" id="ARBA00004370"/>
    </source>
</evidence>
<reference evidence="14" key="1">
    <citation type="submission" date="2015-05" db="UniProtKB">
        <authorList>
            <consortium name="EnsemblMetazoa"/>
        </authorList>
    </citation>
    <scope>IDENTIFICATION</scope>
</reference>
<organism evidence="14 15">
    <name type="scientific">Rhodnius prolixus</name>
    <name type="common">Triatomid bug</name>
    <dbReference type="NCBI Taxonomy" id="13249"/>
    <lineage>
        <taxon>Eukaryota</taxon>
        <taxon>Metazoa</taxon>
        <taxon>Ecdysozoa</taxon>
        <taxon>Arthropoda</taxon>
        <taxon>Hexapoda</taxon>
        <taxon>Insecta</taxon>
        <taxon>Pterygota</taxon>
        <taxon>Neoptera</taxon>
        <taxon>Paraneoptera</taxon>
        <taxon>Hemiptera</taxon>
        <taxon>Heteroptera</taxon>
        <taxon>Panheteroptera</taxon>
        <taxon>Cimicomorpha</taxon>
        <taxon>Reduviidae</taxon>
        <taxon>Triatominae</taxon>
        <taxon>Rhodnius</taxon>
    </lineage>
</organism>
<evidence type="ECO:0000256" key="6">
    <source>
        <dbReference type="ARBA" id="ARBA00022729"/>
    </source>
</evidence>
<dbReference type="FunCoup" id="T1IET8">
    <property type="interactions" value="109"/>
</dbReference>
<keyword evidence="6" id="KW-0732">Signal</keyword>
<dbReference type="EC" id="3.1.3.62" evidence="4"/>
<evidence type="ECO:0000256" key="9">
    <source>
        <dbReference type="ARBA" id="ARBA00031642"/>
    </source>
</evidence>
<comment type="catalytic activity">
    <reaction evidence="12">
        <text>1D-myo-inositol hexakisphosphate + H2O = 1D-myo-inositol 1,2,4,5,6-pentakisphosphate + phosphate</text>
        <dbReference type="Rhea" id="RHEA:16989"/>
        <dbReference type="ChEBI" id="CHEBI:15377"/>
        <dbReference type="ChEBI" id="CHEBI:43474"/>
        <dbReference type="ChEBI" id="CHEBI:57798"/>
        <dbReference type="ChEBI" id="CHEBI:58130"/>
        <dbReference type="EC" id="3.1.3.62"/>
    </reaction>
    <physiologicalReaction direction="left-to-right" evidence="12">
        <dbReference type="Rhea" id="RHEA:16990"/>
    </physiologicalReaction>
</comment>
<dbReference type="GO" id="GO:0003993">
    <property type="term" value="F:acid phosphatase activity"/>
    <property type="evidence" value="ECO:0007669"/>
    <property type="project" value="TreeGrafter"/>
</dbReference>
<dbReference type="InterPro" id="IPR029033">
    <property type="entry name" value="His_PPase_superfam"/>
</dbReference>
<dbReference type="InterPro" id="IPR000560">
    <property type="entry name" value="His_Pase_clade-2"/>
</dbReference>
<evidence type="ECO:0000256" key="5">
    <source>
        <dbReference type="ARBA" id="ARBA00018097"/>
    </source>
</evidence>
<dbReference type="EMBL" id="ACPB03015834">
    <property type="status" value="NOT_ANNOTATED_CDS"/>
    <property type="molecule type" value="Genomic_DNA"/>
</dbReference>
<evidence type="ECO:0000256" key="8">
    <source>
        <dbReference type="ARBA" id="ARBA00023136"/>
    </source>
</evidence>
<evidence type="ECO:0000256" key="4">
    <source>
        <dbReference type="ARBA" id="ARBA00013040"/>
    </source>
</evidence>
<dbReference type="VEuPathDB" id="VectorBase:RPRC014807"/>
<evidence type="ECO:0000313" key="14">
    <source>
        <dbReference type="EnsemblMetazoa" id="RPRC014807-PA"/>
    </source>
</evidence>
<evidence type="ECO:0000256" key="7">
    <source>
        <dbReference type="ARBA" id="ARBA00022801"/>
    </source>
</evidence>
<keyword evidence="8" id="KW-0472">Membrane</keyword>
<evidence type="ECO:0000256" key="2">
    <source>
        <dbReference type="ARBA" id="ARBA00008422"/>
    </source>
</evidence>
<dbReference type="CDD" id="cd07061">
    <property type="entry name" value="HP_HAP_like"/>
    <property type="match status" value="1"/>
</dbReference>
<dbReference type="GO" id="GO:0052745">
    <property type="term" value="F:inositol phosphate phosphatase activity"/>
    <property type="evidence" value="ECO:0007669"/>
    <property type="project" value="TreeGrafter"/>
</dbReference>
<dbReference type="Proteomes" id="UP000015103">
    <property type="component" value="Unassembled WGS sequence"/>
</dbReference>
<dbReference type="STRING" id="13249.T1IET8"/>
<evidence type="ECO:0000256" key="3">
    <source>
        <dbReference type="ARBA" id="ARBA00012976"/>
    </source>
</evidence>
<evidence type="ECO:0000256" key="12">
    <source>
        <dbReference type="ARBA" id="ARBA00043691"/>
    </source>
</evidence>
<dbReference type="HOGENOM" id="CLU_029165_0_0_1"/>
<dbReference type="InParanoid" id="T1IET8"/>
<accession>T1IET8</accession>
<comment type="catalytic activity">
    <reaction evidence="11">
        <text>1D-myo-inositol 1,2,4,5,6-pentakisphosphate + H2O = 1D-myo-inositol 1,2,5,6-tetrakisphosphate + phosphate</text>
        <dbReference type="Rhea" id="RHEA:77115"/>
        <dbReference type="ChEBI" id="CHEBI:15377"/>
        <dbReference type="ChEBI" id="CHEBI:43474"/>
        <dbReference type="ChEBI" id="CHEBI:57798"/>
        <dbReference type="ChEBI" id="CHEBI:195535"/>
        <dbReference type="EC" id="3.1.3.62"/>
    </reaction>
    <physiologicalReaction direction="left-to-right" evidence="11">
        <dbReference type="Rhea" id="RHEA:77116"/>
    </physiologicalReaction>
</comment>
<keyword evidence="15" id="KW-1185">Reference proteome</keyword>
<dbReference type="EC" id="3.1.3.80" evidence="3"/>
<dbReference type="eggNOG" id="KOG1382">
    <property type="taxonomic scope" value="Eukaryota"/>
</dbReference>
<comment type="similarity">
    <text evidence="2">Belongs to the histidine acid phosphatase family. MINPP1 subfamily.</text>
</comment>
<evidence type="ECO:0000256" key="13">
    <source>
        <dbReference type="ARBA" id="ARBA00043832"/>
    </source>
</evidence>
<dbReference type="PANTHER" id="PTHR20963:SF8">
    <property type="entry name" value="MULTIPLE INOSITOL POLYPHOSPHATE PHOSPHATASE 1"/>
    <property type="match status" value="1"/>
</dbReference>
<proteinExistence type="inferred from homology"/>
<comment type="catalytic activity">
    <reaction evidence="10">
        <text>1D-myo-inositol 1,2,5,6-tetrakisphosphate + H2O = 1D-myo-inositol 1,2,6-trisphosphate + phosphate</text>
        <dbReference type="Rhea" id="RHEA:77119"/>
        <dbReference type="ChEBI" id="CHEBI:15377"/>
        <dbReference type="ChEBI" id="CHEBI:43474"/>
        <dbReference type="ChEBI" id="CHEBI:195535"/>
        <dbReference type="ChEBI" id="CHEBI:195537"/>
        <dbReference type="EC" id="3.1.3.62"/>
    </reaction>
    <physiologicalReaction direction="left-to-right" evidence="10">
        <dbReference type="Rhea" id="RHEA:77120"/>
    </physiologicalReaction>
</comment>
<dbReference type="Gene3D" id="3.40.50.1240">
    <property type="entry name" value="Phosphoglycerate mutase-like"/>
    <property type="match status" value="1"/>
</dbReference>
<protein>
    <recommendedName>
        <fullName evidence="5">Multiple inositol polyphosphate phosphatase 1</fullName>
        <ecNumber evidence="4">3.1.3.62</ecNumber>
        <ecNumber evidence="3">3.1.3.80</ecNumber>
    </recommendedName>
    <alternativeName>
        <fullName evidence="9">2,3-bisphosphoglycerate 3-phosphatase</fullName>
    </alternativeName>
</protein>
<dbReference type="SUPFAM" id="SSF53254">
    <property type="entry name" value="Phosphoglycerate mutase-like"/>
    <property type="match status" value="1"/>
</dbReference>
<sequence>CTPVGMWMLINHGTRYPNFNETLKLKELAKIRDQIIVNNRERGNGQLCGEDVIALKGWTFNITEDESEHVTWQGDIDLTQIAKRFKGHFKELLDDSYTDSKFTIHYLDEGSTKESAEAFTKELFGTPMELTDNLADLALNPQNKCTAWFESISSDKKEANLFKTTNYMKQTVHEVSERLGFKYDLSFEAIYNMYDLCRYEKAWYYKSVSPWCAAFTHFHLKVLEYYEDLFYYYESGYGNSVSSRLGCPLVQDLIYKLDNLTNNGTNEVPPITIYFIESVTLRAVLTRLGIAKDSAPLKHSSFNPATSSKRQWRTSIISPFTGNLAAVLYRCQGAKYKVMFYLNEQFVDYAGCHVGLCDWTYILDSFSDLITPSECNLDFC</sequence>
<comment type="subcellular location">
    <subcellularLocation>
        <location evidence="1">Membrane</location>
    </subcellularLocation>
</comment>
<evidence type="ECO:0000256" key="11">
    <source>
        <dbReference type="ARBA" id="ARBA00043671"/>
    </source>
</evidence>
<dbReference type="Pfam" id="PF00328">
    <property type="entry name" value="His_Phos_2"/>
    <property type="match status" value="1"/>
</dbReference>
<keyword evidence="7" id="KW-0378">Hydrolase</keyword>
<comment type="catalytic activity">
    <reaction evidence="13">
        <text>(2R)-2,3-bisphosphoglycerate + H2O = (2R)-2-phosphoglycerate + phosphate</text>
        <dbReference type="Rhea" id="RHEA:27381"/>
        <dbReference type="ChEBI" id="CHEBI:15377"/>
        <dbReference type="ChEBI" id="CHEBI:43474"/>
        <dbReference type="ChEBI" id="CHEBI:58248"/>
        <dbReference type="ChEBI" id="CHEBI:58289"/>
        <dbReference type="EC" id="3.1.3.80"/>
    </reaction>
    <physiologicalReaction direction="left-to-right" evidence="13">
        <dbReference type="Rhea" id="RHEA:27382"/>
    </physiologicalReaction>
</comment>
<evidence type="ECO:0000313" key="15">
    <source>
        <dbReference type="Proteomes" id="UP000015103"/>
    </source>
</evidence>
<dbReference type="PANTHER" id="PTHR20963">
    <property type="entry name" value="MULTIPLE INOSITOL POLYPHOSPHATE PHOSPHATASE-RELATED"/>
    <property type="match status" value="1"/>
</dbReference>
<evidence type="ECO:0000256" key="10">
    <source>
        <dbReference type="ARBA" id="ARBA00043668"/>
    </source>
</evidence>
<dbReference type="GO" id="GO:0016020">
    <property type="term" value="C:membrane"/>
    <property type="evidence" value="ECO:0007669"/>
    <property type="project" value="UniProtKB-SubCell"/>
</dbReference>